<evidence type="ECO:0000313" key="4">
    <source>
        <dbReference type="EMBL" id="CAD2184069.1"/>
    </source>
</evidence>
<keyword evidence="2" id="KW-1133">Transmembrane helix</keyword>
<reference evidence="4 5" key="1">
    <citation type="submission" date="2020-08" db="EMBL/GenBank/DDBJ databases">
        <authorList>
            <person name="Koutsovoulos G."/>
            <person name="Danchin GJ E."/>
        </authorList>
    </citation>
    <scope>NUCLEOTIDE SEQUENCE [LARGE SCALE GENOMIC DNA]</scope>
</reference>
<dbReference type="EMBL" id="CAJEWN010000489">
    <property type="protein sequence ID" value="CAD2184069.1"/>
    <property type="molecule type" value="Genomic_DNA"/>
</dbReference>
<proteinExistence type="predicted"/>
<feature type="transmembrane region" description="Helical" evidence="2">
    <location>
        <begin position="65"/>
        <end position="85"/>
    </location>
</feature>
<dbReference type="EMBL" id="CAJEWN010000489">
    <property type="protein sequence ID" value="CAD2184067.1"/>
    <property type="molecule type" value="Genomic_DNA"/>
</dbReference>
<feature type="region of interest" description="Disordered" evidence="1">
    <location>
        <begin position="1"/>
        <end position="21"/>
    </location>
</feature>
<name>A0A6V7WAG4_MELEN</name>
<keyword evidence="2" id="KW-0812">Transmembrane</keyword>
<dbReference type="AlphaFoldDB" id="A0A6V7WAG4"/>
<keyword evidence="2" id="KW-0472">Membrane</keyword>
<organism evidence="4 5">
    <name type="scientific">Meloidogyne enterolobii</name>
    <name type="common">Root-knot nematode worm</name>
    <name type="synonym">Meloidogyne mayaguensis</name>
    <dbReference type="NCBI Taxonomy" id="390850"/>
    <lineage>
        <taxon>Eukaryota</taxon>
        <taxon>Metazoa</taxon>
        <taxon>Ecdysozoa</taxon>
        <taxon>Nematoda</taxon>
        <taxon>Chromadorea</taxon>
        <taxon>Rhabditida</taxon>
        <taxon>Tylenchina</taxon>
        <taxon>Tylenchomorpha</taxon>
        <taxon>Tylenchoidea</taxon>
        <taxon>Meloidogynidae</taxon>
        <taxon>Meloidogyninae</taxon>
        <taxon>Meloidogyne</taxon>
    </lineage>
</organism>
<protein>
    <submittedName>
        <fullName evidence="4">Uncharacterized protein</fullName>
    </submittedName>
</protein>
<evidence type="ECO:0000256" key="2">
    <source>
        <dbReference type="SAM" id="Phobius"/>
    </source>
</evidence>
<sequence length="88" mass="9006">MAVSGSSLANSLMRESTTGGGGLGGGGIGGITGGGGGGNVGGYRQGSVSVTEKGDFRQQFQQQELFGILLLCLLFWLSKQLFCVFKNN</sequence>
<feature type="compositionally biased region" description="Polar residues" evidence="1">
    <location>
        <begin position="1"/>
        <end position="17"/>
    </location>
</feature>
<dbReference type="Proteomes" id="UP000580250">
    <property type="component" value="Unassembled WGS sequence"/>
</dbReference>
<gene>
    <name evidence="3" type="ORF">MENT_LOCUS36399</name>
    <name evidence="4" type="ORF">MENT_LOCUS36401</name>
</gene>
<evidence type="ECO:0000313" key="5">
    <source>
        <dbReference type="Proteomes" id="UP000580250"/>
    </source>
</evidence>
<accession>A0A6V7WAG4</accession>
<evidence type="ECO:0000313" key="3">
    <source>
        <dbReference type="EMBL" id="CAD2184067.1"/>
    </source>
</evidence>
<evidence type="ECO:0000256" key="1">
    <source>
        <dbReference type="SAM" id="MobiDB-lite"/>
    </source>
</evidence>
<comment type="caution">
    <text evidence="4">The sequence shown here is derived from an EMBL/GenBank/DDBJ whole genome shotgun (WGS) entry which is preliminary data.</text>
</comment>